<reference evidence="2 3" key="1">
    <citation type="submission" date="2014-09" db="EMBL/GenBank/DDBJ databases">
        <authorList>
            <person name="McGinnis J.M."/>
            <person name="Wolfgang W.J."/>
        </authorList>
    </citation>
    <scope>NUCLEOTIDE SEQUENCE [LARGE SCALE GENOMIC DNA]</scope>
    <source>
        <strain evidence="2 3">HAMBI 3106</strain>
    </source>
</reference>
<feature type="chain" id="PRO_5001954986" evidence="1">
    <location>
        <begin position="20"/>
        <end position="124"/>
    </location>
</feature>
<sequence length="124" mass="12999">MKISLIKIAVIAALPVATAGCANKSDQIAASFVSPTMYSGLSCRQLATEAQSVANRAAQAAAAQDKKADNDALAAGVATVLFWPALFMIKGDGAQAGEVARLKGEMQAIENANMQKNCNIRFRR</sequence>
<dbReference type="STRING" id="690417.IC63_04895"/>
<dbReference type="RefSeq" id="WP_036717395.1">
    <property type="nucleotide sequence ID" value="NZ_JRKS01000009.1"/>
</dbReference>
<organism evidence="2 3">
    <name type="scientific">Paracoccus sphaerophysae</name>
    <dbReference type="NCBI Taxonomy" id="690417"/>
    <lineage>
        <taxon>Bacteria</taxon>
        <taxon>Pseudomonadati</taxon>
        <taxon>Pseudomonadota</taxon>
        <taxon>Alphaproteobacteria</taxon>
        <taxon>Rhodobacterales</taxon>
        <taxon>Paracoccaceae</taxon>
        <taxon>Paracoccus</taxon>
    </lineage>
</organism>
<dbReference type="EMBL" id="JRKS01000009">
    <property type="protein sequence ID" value="KGJ08547.1"/>
    <property type="molecule type" value="Genomic_DNA"/>
</dbReference>
<keyword evidence="3" id="KW-1185">Reference proteome</keyword>
<proteinExistence type="predicted"/>
<evidence type="ECO:0000256" key="1">
    <source>
        <dbReference type="SAM" id="SignalP"/>
    </source>
</evidence>
<evidence type="ECO:0000313" key="2">
    <source>
        <dbReference type="EMBL" id="KGJ08547.1"/>
    </source>
</evidence>
<name>A0A099FES2_9RHOB</name>
<dbReference type="PROSITE" id="PS51257">
    <property type="entry name" value="PROKAR_LIPOPROTEIN"/>
    <property type="match status" value="1"/>
</dbReference>
<protein>
    <submittedName>
        <fullName evidence="2">Lipoprotein</fullName>
    </submittedName>
</protein>
<gene>
    <name evidence="2" type="ORF">IC63_04895</name>
</gene>
<evidence type="ECO:0000313" key="3">
    <source>
        <dbReference type="Proteomes" id="UP000029917"/>
    </source>
</evidence>
<keyword evidence="2" id="KW-0449">Lipoprotein</keyword>
<reference evidence="2 3" key="2">
    <citation type="submission" date="2014-10" db="EMBL/GenBank/DDBJ databases">
        <title>Paracoccus sanguinis sp. nov., isolated from clinical specimens of New York State patients.</title>
        <authorList>
            <person name="Mingle L.A."/>
            <person name="Cole J.A."/>
            <person name="Lapierre P."/>
            <person name="Musser K.A."/>
        </authorList>
    </citation>
    <scope>NUCLEOTIDE SEQUENCE [LARGE SCALE GENOMIC DNA]</scope>
    <source>
        <strain evidence="2 3">HAMBI 3106</strain>
    </source>
</reference>
<accession>A0A099FES2</accession>
<feature type="signal peptide" evidence="1">
    <location>
        <begin position="1"/>
        <end position="19"/>
    </location>
</feature>
<keyword evidence="1" id="KW-0732">Signal</keyword>
<dbReference type="OrthoDB" id="7862470at2"/>
<dbReference type="Proteomes" id="UP000029917">
    <property type="component" value="Unassembled WGS sequence"/>
</dbReference>
<comment type="caution">
    <text evidence="2">The sequence shown here is derived from an EMBL/GenBank/DDBJ whole genome shotgun (WGS) entry which is preliminary data.</text>
</comment>
<dbReference type="AlphaFoldDB" id="A0A099FES2"/>